<feature type="domain" description="PurM-like C-terminal" evidence="3">
    <location>
        <begin position="170"/>
        <end position="316"/>
    </location>
</feature>
<dbReference type="InterPro" id="IPR011854">
    <property type="entry name" value="HypE"/>
</dbReference>
<dbReference type="NCBIfam" id="TIGR02124">
    <property type="entry name" value="hypE"/>
    <property type="match status" value="1"/>
</dbReference>
<name>A0A934VK33_9BACT</name>
<protein>
    <submittedName>
        <fullName evidence="4">Hydrogenase expression/formation protein HypE</fullName>
    </submittedName>
</protein>
<evidence type="ECO:0000259" key="2">
    <source>
        <dbReference type="Pfam" id="PF00586"/>
    </source>
</evidence>
<accession>A0A934VK33</accession>
<dbReference type="PANTHER" id="PTHR30303:SF0">
    <property type="entry name" value="CARBAMOYL DEHYDRATASE HYPE"/>
    <property type="match status" value="1"/>
</dbReference>
<dbReference type="RefSeq" id="WP_200354461.1">
    <property type="nucleotide sequence ID" value="NZ_JAENIL010000007.1"/>
</dbReference>
<dbReference type="InterPro" id="IPR036921">
    <property type="entry name" value="PurM-like_N_sf"/>
</dbReference>
<dbReference type="PIRSF" id="PIRSF005644">
    <property type="entry name" value="Hdrgns_mtr_HypE"/>
    <property type="match status" value="1"/>
</dbReference>
<dbReference type="InterPro" id="IPR016188">
    <property type="entry name" value="PurM-like_N"/>
</dbReference>
<comment type="similarity">
    <text evidence="1">Belongs to the HypE family.</text>
</comment>
<dbReference type="InterPro" id="IPR010918">
    <property type="entry name" value="PurM-like_C_dom"/>
</dbReference>
<gene>
    <name evidence="4" type="primary">hypE</name>
    <name evidence="4" type="ORF">JIN87_05160</name>
</gene>
<dbReference type="Gene3D" id="3.30.1330.10">
    <property type="entry name" value="PurM-like, N-terminal domain"/>
    <property type="match status" value="1"/>
</dbReference>
<evidence type="ECO:0000259" key="3">
    <source>
        <dbReference type="Pfam" id="PF02769"/>
    </source>
</evidence>
<evidence type="ECO:0000256" key="1">
    <source>
        <dbReference type="ARBA" id="ARBA00006243"/>
    </source>
</evidence>
<dbReference type="Gene3D" id="3.90.650.10">
    <property type="entry name" value="PurM-like C-terminal domain"/>
    <property type="match status" value="1"/>
</dbReference>
<dbReference type="CDD" id="cd02197">
    <property type="entry name" value="HypE"/>
    <property type="match status" value="1"/>
</dbReference>
<dbReference type="Pfam" id="PF02769">
    <property type="entry name" value="AIRS_C"/>
    <property type="match status" value="1"/>
</dbReference>
<dbReference type="Pfam" id="PF00586">
    <property type="entry name" value="AIRS"/>
    <property type="match status" value="1"/>
</dbReference>
<dbReference type="PANTHER" id="PTHR30303">
    <property type="entry name" value="HYDROGENASE ISOENZYMES FORMATION PROTEIN HYPE"/>
    <property type="match status" value="1"/>
</dbReference>
<dbReference type="AlphaFoldDB" id="A0A934VK33"/>
<dbReference type="Proteomes" id="UP000617628">
    <property type="component" value="Unassembled WGS sequence"/>
</dbReference>
<dbReference type="SUPFAM" id="SSF56042">
    <property type="entry name" value="PurM C-terminal domain-like"/>
    <property type="match status" value="1"/>
</dbReference>
<dbReference type="EMBL" id="JAENIL010000007">
    <property type="protein sequence ID" value="MBK1876246.1"/>
    <property type="molecule type" value="Genomic_DNA"/>
</dbReference>
<comment type="caution">
    <text evidence="4">The sequence shown here is derived from an EMBL/GenBank/DDBJ whole genome shotgun (WGS) entry which is preliminary data.</text>
</comment>
<evidence type="ECO:0000313" key="5">
    <source>
        <dbReference type="Proteomes" id="UP000617628"/>
    </source>
</evidence>
<dbReference type="GO" id="GO:0051604">
    <property type="term" value="P:protein maturation"/>
    <property type="evidence" value="ECO:0007669"/>
    <property type="project" value="TreeGrafter"/>
</dbReference>
<feature type="domain" description="PurM-like N-terminal" evidence="2">
    <location>
        <begin position="49"/>
        <end position="158"/>
    </location>
</feature>
<keyword evidence="5" id="KW-1185">Reference proteome</keyword>
<evidence type="ECO:0000313" key="4">
    <source>
        <dbReference type="EMBL" id="MBK1876246.1"/>
    </source>
</evidence>
<sequence>MLSCPFPISDYPYITMAHGGGGSLSKKLIDELISPVFSNPLLDQRNDGASFITPGDSLAFSTDSHVVSPIFFPGGDIGHLAICGTVNDIAMCGAQPSYLSVGFILEEGFPTNDLWKVLQSMKRTADDAKVQIVTGDTKVVEKGKGDGIYINTSGVGVIKCDPPPAPTRVQAGDVVILSGDIGRHGIAIMAAREGLELETTLKSDCALLNEAVMSLIDAGIELHCLRDLTRGGLASGVIEIMDTASLSMEIDESTVPISKSVRSVCEILGLDPFYTANEGRFIAIVPATKQDKALAALRSHPLGNDARIIGKVSSGDPGLVTVKTSIGTHRILTMLSGEQLPRIC</sequence>
<dbReference type="SUPFAM" id="SSF55326">
    <property type="entry name" value="PurM N-terminal domain-like"/>
    <property type="match status" value="1"/>
</dbReference>
<proteinExistence type="inferred from homology"/>
<organism evidence="4 5">
    <name type="scientific">Pelagicoccus mobilis</name>
    <dbReference type="NCBI Taxonomy" id="415221"/>
    <lineage>
        <taxon>Bacteria</taxon>
        <taxon>Pseudomonadati</taxon>
        <taxon>Verrucomicrobiota</taxon>
        <taxon>Opitutia</taxon>
        <taxon>Puniceicoccales</taxon>
        <taxon>Pelagicoccaceae</taxon>
        <taxon>Pelagicoccus</taxon>
    </lineage>
</organism>
<dbReference type="InterPro" id="IPR036676">
    <property type="entry name" value="PurM-like_C_sf"/>
</dbReference>
<reference evidence="4" key="1">
    <citation type="submission" date="2021-01" db="EMBL/GenBank/DDBJ databases">
        <title>Modified the classification status of verrucomicrobia.</title>
        <authorList>
            <person name="Feng X."/>
        </authorList>
    </citation>
    <scope>NUCLEOTIDE SEQUENCE</scope>
    <source>
        <strain evidence="4">KCTC 13126</strain>
    </source>
</reference>